<dbReference type="InParanoid" id="A0A7J7DNL3"/>
<gene>
    <name evidence="1" type="ORF">HS088_TW05G00599</name>
</gene>
<protein>
    <submittedName>
        <fullName evidence="1">Putative calmodulin binding protein</fullName>
    </submittedName>
</protein>
<name>A0A7J7DNL3_TRIWF</name>
<keyword evidence="2" id="KW-1185">Reference proteome</keyword>
<sequence>MKNREESIRSLMMLKLFIRKLQRGLAHLASREHDLGVLGLEEEMEVRKMVPEDVEERHFAVVAVKGGKP</sequence>
<evidence type="ECO:0000313" key="1">
    <source>
        <dbReference type="EMBL" id="KAF5747869.1"/>
    </source>
</evidence>
<dbReference type="Proteomes" id="UP000593562">
    <property type="component" value="Unassembled WGS sequence"/>
</dbReference>
<proteinExistence type="predicted"/>
<accession>A0A7J7DNL3</accession>
<reference evidence="1 2" key="1">
    <citation type="journal article" date="2020" name="Nat. Commun.">
        <title>Genome of Tripterygium wilfordii and identification of cytochrome P450 involved in triptolide biosynthesis.</title>
        <authorList>
            <person name="Tu L."/>
            <person name="Su P."/>
            <person name="Zhang Z."/>
            <person name="Gao L."/>
            <person name="Wang J."/>
            <person name="Hu T."/>
            <person name="Zhou J."/>
            <person name="Zhang Y."/>
            <person name="Zhao Y."/>
            <person name="Liu Y."/>
            <person name="Song Y."/>
            <person name="Tong Y."/>
            <person name="Lu Y."/>
            <person name="Yang J."/>
            <person name="Xu C."/>
            <person name="Jia M."/>
            <person name="Peters R.J."/>
            <person name="Huang L."/>
            <person name="Gao W."/>
        </authorList>
    </citation>
    <scope>NUCLEOTIDE SEQUENCE [LARGE SCALE GENOMIC DNA]</scope>
    <source>
        <strain evidence="2">cv. XIE 37</strain>
        <tissue evidence="1">Leaf</tissue>
    </source>
</reference>
<dbReference type="AlphaFoldDB" id="A0A7J7DNL3"/>
<comment type="caution">
    <text evidence="1">The sequence shown here is derived from an EMBL/GenBank/DDBJ whole genome shotgun (WGS) entry which is preliminary data.</text>
</comment>
<dbReference type="EMBL" id="JAAARO010000005">
    <property type="protein sequence ID" value="KAF5747869.1"/>
    <property type="molecule type" value="Genomic_DNA"/>
</dbReference>
<organism evidence="1 2">
    <name type="scientific">Tripterygium wilfordii</name>
    <name type="common">Thunder God vine</name>
    <dbReference type="NCBI Taxonomy" id="458696"/>
    <lineage>
        <taxon>Eukaryota</taxon>
        <taxon>Viridiplantae</taxon>
        <taxon>Streptophyta</taxon>
        <taxon>Embryophyta</taxon>
        <taxon>Tracheophyta</taxon>
        <taxon>Spermatophyta</taxon>
        <taxon>Magnoliopsida</taxon>
        <taxon>eudicotyledons</taxon>
        <taxon>Gunneridae</taxon>
        <taxon>Pentapetalae</taxon>
        <taxon>rosids</taxon>
        <taxon>fabids</taxon>
        <taxon>Celastrales</taxon>
        <taxon>Celastraceae</taxon>
        <taxon>Tripterygium</taxon>
    </lineage>
</organism>
<evidence type="ECO:0000313" key="2">
    <source>
        <dbReference type="Proteomes" id="UP000593562"/>
    </source>
</evidence>